<gene>
    <name evidence="3" type="ORF">N5580_02090</name>
</gene>
<keyword evidence="4" id="KW-1185">Reference proteome</keyword>
<dbReference type="KEGG" id="kpie:N5580_02090"/>
<feature type="domain" description="Lysozyme inhibitor LprI-like N-terminal" evidence="2">
    <location>
        <begin position="30"/>
        <end position="111"/>
    </location>
</feature>
<dbReference type="PANTHER" id="PTHR39176:SF1">
    <property type="entry name" value="PERIPLASMIC PROTEIN"/>
    <property type="match status" value="1"/>
</dbReference>
<evidence type="ECO:0000313" key="4">
    <source>
        <dbReference type="Proteomes" id="UP001211544"/>
    </source>
</evidence>
<name>A0AAJ5QKS7_9GAMM</name>
<dbReference type="RefSeq" id="WP_269949807.1">
    <property type="nucleotide sequence ID" value="NZ_CP104758.1"/>
</dbReference>
<dbReference type="EMBL" id="CP104758">
    <property type="protein sequence ID" value="WBG91378.1"/>
    <property type="molecule type" value="Genomic_DNA"/>
</dbReference>
<sequence length="137" mass="15034">MKMWIAAAGLLVCASAQAQQNPVDEALKHCLNDASTTLAIVNCYGRASQAWDSEMNAQYAQLIKQLSGEPKEKLRRAQRQWLAYRDSWQAASAAYFTHTQGSLAQVSLAAQGVDLVRNQALMLRSLNKGSCTRDADC</sequence>
<organism evidence="3 4">
    <name type="scientific">Pantoea piersonii</name>
    <dbReference type="NCBI Taxonomy" id="2364647"/>
    <lineage>
        <taxon>Bacteria</taxon>
        <taxon>Pseudomonadati</taxon>
        <taxon>Pseudomonadota</taxon>
        <taxon>Gammaproteobacteria</taxon>
        <taxon>Enterobacterales</taxon>
        <taxon>Erwiniaceae</taxon>
        <taxon>Pantoea</taxon>
    </lineage>
</organism>
<proteinExistence type="predicted"/>
<feature type="chain" id="PRO_5042605198" evidence="1">
    <location>
        <begin position="19"/>
        <end position="137"/>
    </location>
</feature>
<evidence type="ECO:0000313" key="3">
    <source>
        <dbReference type="EMBL" id="WBG91378.1"/>
    </source>
</evidence>
<evidence type="ECO:0000256" key="1">
    <source>
        <dbReference type="SAM" id="SignalP"/>
    </source>
</evidence>
<reference evidence="3 4" key="1">
    <citation type="journal article" date="2022" name="J Glob Antimicrob Resist">
        <title>First complete genome of a multidrug resistant strain of the novel human pathogen Kalamiella piersonii (GABEKP28) identified in human saliva.</title>
        <authorList>
            <person name="McDonagh F."/>
            <person name="Singh N.K."/>
            <person name="Venkateswaran K."/>
            <person name="Lonappan A.M."/>
            <person name="Hallahan B."/>
            <person name="Tuohy A."/>
            <person name="Burke L."/>
            <person name="Kovarova A."/>
            <person name="Miliotis G."/>
        </authorList>
    </citation>
    <scope>NUCLEOTIDE SEQUENCE [LARGE SCALE GENOMIC DNA]</scope>
    <source>
        <strain evidence="3 4">GABEKP28</strain>
    </source>
</reference>
<dbReference type="PANTHER" id="PTHR39176">
    <property type="entry name" value="PERIPLASMIC PROTEIN-RELATED"/>
    <property type="match status" value="1"/>
</dbReference>
<dbReference type="Proteomes" id="UP001211544">
    <property type="component" value="Chromosome"/>
</dbReference>
<dbReference type="AlphaFoldDB" id="A0AAJ5QKS7"/>
<evidence type="ECO:0000259" key="2">
    <source>
        <dbReference type="Pfam" id="PF07007"/>
    </source>
</evidence>
<dbReference type="Gene3D" id="1.20.1270.180">
    <property type="match status" value="1"/>
</dbReference>
<dbReference type="Pfam" id="PF07007">
    <property type="entry name" value="LprI"/>
    <property type="match status" value="1"/>
</dbReference>
<keyword evidence="1" id="KW-0732">Signal</keyword>
<accession>A0AAJ5QKS7</accession>
<dbReference type="InterPro" id="IPR009739">
    <property type="entry name" value="LprI-like_N"/>
</dbReference>
<feature type="signal peptide" evidence="1">
    <location>
        <begin position="1"/>
        <end position="18"/>
    </location>
</feature>
<protein>
    <submittedName>
        <fullName evidence="3">DUF1311 domain-containing protein</fullName>
    </submittedName>
</protein>